<organism evidence="1 2">
    <name type="scientific">Halarchaeum nitratireducens</name>
    <dbReference type="NCBI Taxonomy" id="489913"/>
    <lineage>
        <taxon>Archaea</taxon>
        <taxon>Methanobacteriati</taxon>
        <taxon>Methanobacteriota</taxon>
        <taxon>Stenosarchaea group</taxon>
        <taxon>Halobacteria</taxon>
        <taxon>Halobacteriales</taxon>
        <taxon>Halobacteriaceae</taxon>
    </lineage>
</organism>
<dbReference type="AlphaFoldDB" id="A0A830G7C3"/>
<dbReference type="Proteomes" id="UP000608850">
    <property type="component" value="Unassembled WGS sequence"/>
</dbReference>
<proteinExistence type="predicted"/>
<sequence>MSAHRNHVRARRRVRRHVRDADAPARLHEHGRLEAFARLAHRLGRRVVHEDDVRARAGGAFGLRHGLHLDVEHALGGVHARDDAASLRDEARGRLAREIVRHVVVAEVRAEPALGVRARHRHGTPSSA</sequence>
<name>A0A830G7C3_9EURY</name>
<evidence type="ECO:0000313" key="2">
    <source>
        <dbReference type="Proteomes" id="UP000608850"/>
    </source>
</evidence>
<reference evidence="1 2" key="1">
    <citation type="journal article" date="2019" name="Int. J. Syst. Evol. Microbiol.">
        <title>The Global Catalogue of Microorganisms (GCM) 10K type strain sequencing project: providing services to taxonomists for standard genome sequencing and annotation.</title>
        <authorList>
            <consortium name="The Broad Institute Genomics Platform"/>
            <consortium name="The Broad Institute Genome Sequencing Center for Infectious Disease"/>
            <person name="Wu L."/>
            <person name="Ma J."/>
        </authorList>
    </citation>
    <scope>NUCLEOTIDE SEQUENCE [LARGE SCALE GENOMIC DNA]</scope>
    <source>
        <strain evidence="1 2">JCM 16331</strain>
    </source>
</reference>
<keyword evidence="2" id="KW-1185">Reference proteome</keyword>
<comment type="caution">
    <text evidence="1">The sequence shown here is derived from an EMBL/GenBank/DDBJ whole genome shotgun (WGS) entry which is preliminary data.</text>
</comment>
<dbReference type="EMBL" id="BMOQ01000001">
    <property type="protein sequence ID" value="GGN07309.1"/>
    <property type="molecule type" value="Genomic_DNA"/>
</dbReference>
<gene>
    <name evidence="1" type="ORF">GCM10009021_02970</name>
</gene>
<accession>A0A830G7C3</accession>
<protein>
    <submittedName>
        <fullName evidence="1">Uncharacterized protein</fullName>
    </submittedName>
</protein>
<evidence type="ECO:0000313" key="1">
    <source>
        <dbReference type="EMBL" id="GGN07309.1"/>
    </source>
</evidence>